<accession>A0A222VIY0</accession>
<dbReference type="STRING" id="530584.SAMN05421630_103263"/>
<dbReference type="InterPro" id="IPR052356">
    <property type="entry name" value="Thiol_S-MT"/>
</dbReference>
<dbReference type="PANTHER" id="PTHR45036">
    <property type="entry name" value="METHYLTRANSFERASE LIKE 7B"/>
    <property type="match status" value="1"/>
</dbReference>
<keyword evidence="2" id="KW-1185">Reference proteome</keyword>
<dbReference type="KEGG" id="pmad:BAY61_01545"/>
<dbReference type="CDD" id="cd02440">
    <property type="entry name" value="AdoMet_MTases"/>
    <property type="match status" value="1"/>
</dbReference>
<keyword evidence="1" id="KW-0830">Ubiquinone</keyword>
<protein>
    <submittedName>
        <fullName evidence="1">Ubiquinone/menaquinone biosynthesis C-methylase UbiE</fullName>
    </submittedName>
</protein>
<dbReference type="InterPro" id="IPR013216">
    <property type="entry name" value="Methyltransf_11"/>
</dbReference>
<dbReference type="OrthoDB" id="65624at2"/>
<dbReference type="SUPFAM" id="SSF53335">
    <property type="entry name" value="S-adenosyl-L-methionine-dependent methyltransferases"/>
    <property type="match status" value="1"/>
</dbReference>
<dbReference type="GO" id="GO:0032259">
    <property type="term" value="P:methylation"/>
    <property type="evidence" value="ECO:0007669"/>
    <property type="project" value="UniProtKB-KW"/>
</dbReference>
<dbReference type="RefSeq" id="WP_091801573.1">
    <property type="nucleotide sequence ID" value="NZ_CP016353.1"/>
</dbReference>
<dbReference type="AlphaFoldDB" id="A0A222VIY0"/>
<dbReference type="Proteomes" id="UP000199494">
    <property type="component" value="Unassembled WGS sequence"/>
</dbReference>
<proteinExistence type="predicted"/>
<dbReference type="EMBL" id="FMZE01000003">
    <property type="protein sequence ID" value="SDC70301.1"/>
    <property type="molecule type" value="Genomic_DNA"/>
</dbReference>
<keyword evidence="1" id="KW-0808">Transferase</keyword>
<reference evidence="1 2" key="1">
    <citation type="submission" date="2016-10" db="EMBL/GenBank/DDBJ databases">
        <authorList>
            <person name="de Groot N.N."/>
        </authorList>
    </citation>
    <scope>NUCLEOTIDE SEQUENCE [LARGE SCALE GENOMIC DNA]</scope>
    <source>
        <strain evidence="1 2">CGMCC 4.5506</strain>
    </source>
</reference>
<dbReference type="GO" id="GO:0008757">
    <property type="term" value="F:S-adenosylmethionine-dependent methyltransferase activity"/>
    <property type="evidence" value="ECO:0007669"/>
    <property type="project" value="InterPro"/>
</dbReference>
<evidence type="ECO:0000313" key="1">
    <source>
        <dbReference type="EMBL" id="SDC70301.1"/>
    </source>
</evidence>
<gene>
    <name evidence="1" type="ORF">SAMN05421630_103263</name>
</gene>
<dbReference type="InterPro" id="IPR029063">
    <property type="entry name" value="SAM-dependent_MTases_sf"/>
</dbReference>
<dbReference type="Pfam" id="PF08241">
    <property type="entry name" value="Methyltransf_11"/>
    <property type="match status" value="1"/>
</dbReference>
<sequence length="206" mass="22545">MRTHRVFAAVYDRTNASAERAFIGQRRAHLVGGLTGVVLDVGAGTGANFPHYRAADRIVATEPDPAMRAKLVAKLKTTSIPVDVSEATAESLPFDTASFDAVVCTFVLCTVTDPAAALAEIRRVLRPGGKLVVLEHVRGENRLGRWQDRLAPLWAAFTANCRPNRHTRQAIEEAGFDFDEVEEFTPLPKWALIRTMLQGSAQPRPA</sequence>
<organism evidence="1 2">
    <name type="scientific">Prauserella marina</name>
    <dbReference type="NCBI Taxonomy" id="530584"/>
    <lineage>
        <taxon>Bacteria</taxon>
        <taxon>Bacillati</taxon>
        <taxon>Actinomycetota</taxon>
        <taxon>Actinomycetes</taxon>
        <taxon>Pseudonocardiales</taxon>
        <taxon>Pseudonocardiaceae</taxon>
        <taxon>Prauserella</taxon>
    </lineage>
</organism>
<dbReference type="PANTHER" id="PTHR45036:SF1">
    <property type="entry name" value="METHYLTRANSFERASE LIKE 7A"/>
    <property type="match status" value="1"/>
</dbReference>
<keyword evidence="1" id="KW-0489">Methyltransferase</keyword>
<evidence type="ECO:0000313" key="2">
    <source>
        <dbReference type="Proteomes" id="UP000199494"/>
    </source>
</evidence>
<name>A0A222VIY0_9PSEU</name>
<dbReference type="Gene3D" id="3.40.50.150">
    <property type="entry name" value="Vaccinia Virus protein VP39"/>
    <property type="match status" value="1"/>
</dbReference>